<evidence type="ECO:0000256" key="1">
    <source>
        <dbReference type="SAM" id="SignalP"/>
    </source>
</evidence>
<organism evidence="2">
    <name type="scientific">Aureoumbra lagunensis</name>
    <dbReference type="NCBI Taxonomy" id="44058"/>
    <lineage>
        <taxon>Eukaryota</taxon>
        <taxon>Sar</taxon>
        <taxon>Stramenopiles</taxon>
        <taxon>Ochrophyta</taxon>
        <taxon>Pelagophyceae</taxon>
        <taxon>Pelagomonadales</taxon>
        <taxon>Aureoumbra</taxon>
    </lineage>
</organism>
<feature type="chain" id="PRO_5031119391" description="Protein xylosyltransferase" evidence="1">
    <location>
        <begin position="22"/>
        <end position="425"/>
    </location>
</feature>
<feature type="signal peptide" evidence="1">
    <location>
        <begin position="1"/>
        <end position="21"/>
    </location>
</feature>
<dbReference type="AlphaFoldDB" id="A0A7S3K0S0"/>
<dbReference type="EMBL" id="HBIJ01014580">
    <property type="protein sequence ID" value="CAE0369002.1"/>
    <property type="molecule type" value="Transcribed_RNA"/>
</dbReference>
<evidence type="ECO:0000313" key="2">
    <source>
        <dbReference type="EMBL" id="CAE0369002.1"/>
    </source>
</evidence>
<protein>
    <recommendedName>
        <fullName evidence="3">Protein xylosyltransferase</fullName>
    </recommendedName>
</protein>
<reference evidence="2" key="1">
    <citation type="submission" date="2021-01" db="EMBL/GenBank/DDBJ databases">
        <authorList>
            <person name="Corre E."/>
            <person name="Pelletier E."/>
            <person name="Niang G."/>
            <person name="Scheremetjew M."/>
            <person name="Finn R."/>
            <person name="Kale V."/>
            <person name="Holt S."/>
            <person name="Cochrane G."/>
            <person name="Meng A."/>
            <person name="Brown T."/>
            <person name="Cohen L."/>
        </authorList>
    </citation>
    <scope>NUCLEOTIDE SEQUENCE</scope>
    <source>
        <strain evidence="2">CCMP1510</strain>
    </source>
</reference>
<keyword evidence="1" id="KW-0732">Signal</keyword>
<proteinExistence type="predicted"/>
<accession>A0A7S3K0S0</accession>
<evidence type="ECO:0008006" key="3">
    <source>
        <dbReference type="Google" id="ProtNLM"/>
    </source>
</evidence>
<name>A0A7S3K0S0_9STRA</name>
<sequence>MNCRQFLKQVLSILLIIRLRGVLIKSIQKRIAVCVTGYVRIGDWRPLINFVNELRAHISVVDVYLGIRVGYEREDRNGYIYSKAGYYRLDMNSSQFAWALENLQPVWRLMLFRSDNNEFTKNCSSCWHQWQDFSTCGQAVVSAEEKLNKTYDATIKTRQDLFFIKGSARTILHNIENPSNCKHKKDRYISGFKDDRLMIFQRIALHKVLSMYNTTICKRPQGCNALVAEYAKNNSLCYQNKRSLTFVNRPPEAQFLGHALTPNKMWKILRISFNGLTIRNPSIQTNLNNLTTLISNHIHSWHDLNNSFIVALRWLKYHNSFCNTTTRFEIFCDSRRCTTSIFEVGFLKHCRLAPPAKRKKIRTNSSVSFFQPSGPPQTDSAYTPLLYNSSSTIANLISLDDNQLGSTGLFIFKYNFTRGSLGMVE</sequence>
<gene>
    <name evidence="2" type="ORF">ALAG00032_LOCUS9765</name>
</gene>